<evidence type="ECO:0000256" key="5">
    <source>
        <dbReference type="PROSITE-ProRule" id="PRU01248"/>
    </source>
</evidence>
<evidence type="ECO:0000259" key="6">
    <source>
        <dbReference type="PROSITE" id="PS51898"/>
    </source>
</evidence>
<proteinExistence type="predicted"/>
<dbReference type="Gene3D" id="1.10.150.130">
    <property type="match status" value="1"/>
</dbReference>
<evidence type="ECO:0000256" key="1">
    <source>
        <dbReference type="ARBA" id="ARBA00022829"/>
    </source>
</evidence>
<evidence type="ECO:0000259" key="7">
    <source>
        <dbReference type="PROSITE" id="PS51900"/>
    </source>
</evidence>
<keyword evidence="9" id="KW-1185">Reference proteome</keyword>
<gene>
    <name evidence="8" type="ORF">HN018_22435</name>
</gene>
<sequence length="339" mass="36794">MDLSRPNRAVTVRQTVSGGGEVVITDMAALIERNLEAYRQAAHGAFSVTTERALRSDSAVFTEWCSSRALLALPAEPSTVATFIDDQALTKKPATIRRYVSSISHLHRAADVPNPCERSEVKLVLKRMGKTLGSAQRQAEGLTRRLVDKMMHSSGDTLRDLRNRVVLAVGYDTLARRSELVALRVEDLRHGTARDGTINICGSKTDQMSAGSIRYLAPDTMRLVTEWIGKAGIEDGFLLRAVLKGGRVGGALVPMEVTRVYKEMATAAGLPIETVAAISAHSTRVGASQDMAASDRIELPAIMQAGGWKSPEMVARYTARQHARRSGSAKLAELQNRTS</sequence>
<dbReference type="SUPFAM" id="SSF56349">
    <property type="entry name" value="DNA breaking-rejoining enzymes"/>
    <property type="match status" value="1"/>
</dbReference>
<dbReference type="SUPFAM" id="SSF47823">
    <property type="entry name" value="lambda integrase-like, N-terminal domain"/>
    <property type="match status" value="1"/>
</dbReference>
<dbReference type="AlphaFoldDB" id="A0A6M8HXA4"/>
<evidence type="ECO:0000256" key="3">
    <source>
        <dbReference type="ARBA" id="ARBA00023125"/>
    </source>
</evidence>
<dbReference type="RefSeq" id="WP_171837295.1">
    <property type="nucleotide sequence ID" value="NZ_CP053709.1"/>
</dbReference>
<dbReference type="InterPro" id="IPR013762">
    <property type="entry name" value="Integrase-like_cat_sf"/>
</dbReference>
<dbReference type="InterPro" id="IPR002104">
    <property type="entry name" value="Integrase_catalytic"/>
</dbReference>
<keyword evidence="1" id="KW-0159">Chromosome partition</keyword>
<evidence type="ECO:0000313" key="9">
    <source>
        <dbReference type="Proteomes" id="UP000500767"/>
    </source>
</evidence>
<dbReference type="PROSITE" id="PS51898">
    <property type="entry name" value="TYR_RECOMBINASE"/>
    <property type="match status" value="1"/>
</dbReference>
<dbReference type="Pfam" id="PF00589">
    <property type="entry name" value="Phage_integrase"/>
    <property type="match status" value="1"/>
</dbReference>
<dbReference type="InterPro" id="IPR011010">
    <property type="entry name" value="DNA_brk_join_enz"/>
</dbReference>
<dbReference type="InterPro" id="IPR050090">
    <property type="entry name" value="Tyrosine_recombinase_XerCD"/>
</dbReference>
<evidence type="ECO:0000256" key="2">
    <source>
        <dbReference type="ARBA" id="ARBA00022908"/>
    </source>
</evidence>
<dbReference type="PANTHER" id="PTHR30349">
    <property type="entry name" value="PHAGE INTEGRASE-RELATED"/>
    <property type="match status" value="1"/>
</dbReference>
<dbReference type="Gene3D" id="1.10.443.10">
    <property type="entry name" value="Intergrase catalytic core"/>
    <property type="match status" value="1"/>
</dbReference>
<keyword evidence="3 5" id="KW-0238">DNA-binding</keyword>
<dbReference type="KEGG" id="lck:HN018_22435"/>
<dbReference type="PANTHER" id="PTHR30349:SF81">
    <property type="entry name" value="TYROSINE RECOMBINASE XERC"/>
    <property type="match status" value="1"/>
</dbReference>
<dbReference type="InterPro" id="IPR010998">
    <property type="entry name" value="Integrase_recombinase_N"/>
</dbReference>
<feature type="domain" description="Core-binding (CB)" evidence="7">
    <location>
        <begin position="25"/>
        <end position="111"/>
    </location>
</feature>
<keyword evidence="2" id="KW-0229">DNA integration</keyword>
<keyword evidence="4" id="KW-0233">DNA recombination</keyword>
<protein>
    <submittedName>
        <fullName evidence="8">Tyrosine-type recombinase/integrase</fullName>
    </submittedName>
</protein>
<keyword evidence="8" id="KW-0614">Plasmid</keyword>
<dbReference type="InterPro" id="IPR044068">
    <property type="entry name" value="CB"/>
</dbReference>
<evidence type="ECO:0000313" key="8">
    <source>
        <dbReference type="EMBL" id="QKE92970.1"/>
    </source>
</evidence>
<name>A0A6M8HXA4_9PROT</name>
<evidence type="ECO:0000256" key="4">
    <source>
        <dbReference type="ARBA" id="ARBA00023172"/>
    </source>
</evidence>
<dbReference type="EMBL" id="CP053709">
    <property type="protein sequence ID" value="QKE92970.1"/>
    <property type="molecule type" value="Genomic_DNA"/>
</dbReference>
<dbReference type="GO" id="GO:0006310">
    <property type="term" value="P:DNA recombination"/>
    <property type="evidence" value="ECO:0007669"/>
    <property type="project" value="UniProtKB-KW"/>
</dbReference>
<dbReference type="GO" id="GO:0003677">
    <property type="term" value="F:DNA binding"/>
    <property type="evidence" value="ECO:0007669"/>
    <property type="project" value="UniProtKB-UniRule"/>
</dbReference>
<organism evidence="8 9">
    <name type="scientific">Lichenicola cladoniae</name>
    <dbReference type="NCBI Taxonomy" id="1484109"/>
    <lineage>
        <taxon>Bacteria</taxon>
        <taxon>Pseudomonadati</taxon>
        <taxon>Pseudomonadota</taxon>
        <taxon>Alphaproteobacteria</taxon>
        <taxon>Acetobacterales</taxon>
        <taxon>Acetobacteraceae</taxon>
        <taxon>Lichenicola</taxon>
    </lineage>
</organism>
<dbReference type="Proteomes" id="UP000500767">
    <property type="component" value="Plasmid unnamed1"/>
</dbReference>
<reference evidence="8 9" key="1">
    <citation type="journal article" date="2014" name="World J. Microbiol. Biotechnol.">
        <title>Biodiversity and physiological characteristics of Antarctic and Arctic lichens-associated bacteria.</title>
        <authorList>
            <person name="Lee Y.M."/>
            <person name="Kim E.H."/>
            <person name="Lee H.K."/>
            <person name="Hong S.G."/>
        </authorList>
    </citation>
    <scope>NUCLEOTIDE SEQUENCE [LARGE SCALE GENOMIC DNA]</scope>
    <source>
        <strain evidence="8 9">PAMC 26569</strain>
        <plasmid evidence="8">unnamed1</plasmid>
    </source>
</reference>
<accession>A0A6M8HXA4</accession>
<dbReference type="GO" id="GO:0015074">
    <property type="term" value="P:DNA integration"/>
    <property type="evidence" value="ECO:0007669"/>
    <property type="project" value="UniProtKB-KW"/>
</dbReference>
<feature type="domain" description="Tyr recombinase" evidence="6">
    <location>
        <begin position="137"/>
        <end position="333"/>
    </location>
</feature>
<dbReference type="PROSITE" id="PS51900">
    <property type="entry name" value="CB"/>
    <property type="match status" value="1"/>
</dbReference>
<dbReference type="GO" id="GO:0007059">
    <property type="term" value="P:chromosome segregation"/>
    <property type="evidence" value="ECO:0007669"/>
    <property type="project" value="UniProtKB-KW"/>
</dbReference>
<geneLocation type="plasmid" evidence="8 9">
    <name>unnamed1</name>
</geneLocation>